<sequence>MADHLRPIEELLQIPIIGIEDAIVVPVVLANEFELKIELLDFIKAWERFKDLLRKCPHHGFSPVHQIEFFYNGLSQSDQDSLNTTAVGNLMSKNTQEALTIIENKAKVQTFRNKPQVSSKGGTSTQIDAIAALTKQVEALGYHIASMQETYDPNQESTPLVLPPEAPPLSTPTPKENPQLNPHQPLIPSRFQKDKFQALENPRGRADHFIYRFDVVDSLCDKFPIENNSLSGNLTPSSDLVVVSLSPSPTPYGDSDFLLEEIDTLLSHSNLYVPSYESFCFDIDHQEENSGSMIRSISDKQKQSSQNWRDLPRDNPLVSVEVLRCHKAQDGERPQDDDLRLCLADDLKKAQDHIQRQAKEQAQD</sequence>
<protein>
    <recommendedName>
        <fullName evidence="4">Reverse transcriptase domain-containing protein</fullName>
    </recommendedName>
</protein>
<evidence type="ECO:0000256" key="1">
    <source>
        <dbReference type="SAM" id="MobiDB-lite"/>
    </source>
</evidence>
<reference evidence="2" key="2">
    <citation type="submission" date="2022-01" db="EMBL/GenBank/DDBJ databases">
        <authorList>
            <person name="Yamashiro T."/>
            <person name="Shiraishi A."/>
            <person name="Satake H."/>
            <person name="Nakayama K."/>
        </authorList>
    </citation>
    <scope>NUCLEOTIDE SEQUENCE</scope>
</reference>
<proteinExistence type="predicted"/>
<feature type="region of interest" description="Disordered" evidence="1">
    <location>
        <begin position="152"/>
        <end position="187"/>
    </location>
</feature>
<keyword evidence="3" id="KW-1185">Reference proteome</keyword>
<evidence type="ECO:0000313" key="3">
    <source>
        <dbReference type="Proteomes" id="UP001151760"/>
    </source>
</evidence>
<evidence type="ECO:0000313" key="2">
    <source>
        <dbReference type="EMBL" id="GJT81058.1"/>
    </source>
</evidence>
<organism evidence="2 3">
    <name type="scientific">Tanacetum coccineum</name>
    <dbReference type="NCBI Taxonomy" id="301880"/>
    <lineage>
        <taxon>Eukaryota</taxon>
        <taxon>Viridiplantae</taxon>
        <taxon>Streptophyta</taxon>
        <taxon>Embryophyta</taxon>
        <taxon>Tracheophyta</taxon>
        <taxon>Spermatophyta</taxon>
        <taxon>Magnoliopsida</taxon>
        <taxon>eudicotyledons</taxon>
        <taxon>Gunneridae</taxon>
        <taxon>Pentapetalae</taxon>
        <taxon>asterids</taxon>
        <taxon>campanulids</taxon>
        <taxon>Asterales</taxon>
        <taxon>Asteraceae</taxon>
        <taxon>Asteroideae</taxon>
        <taxon>Anthemideae</taxon>
        <taxon>Anthemidinae</taxon>
        <taxon>Tanacetum</taxon>
    </lineage>
</organism>
<feature type="region of interest" description="Disordered" evidence="1">
    <location>
        <begin position="292"/>
        <end position="312"/>
    </location>
</feature>
<dbReference type="Proteomes" id="UP001151760">
    <property type="component" value="Unassembled WGS sequence"/>
</dbReference>
<reference evidence="2" key="1">
    <citation type="journal article" date="2022" name="Int. J. Mol. Sci.">
        <title>Draft Genome of Tanacetum Coccineum: Genomic Comparison of Closely Related Tanacetum-Family Plants.</title>
        <authorList>
            <person name="Yamashiro T."/>
            <person name="Shiraishi A."/>
            <person name="Nakayama K."/>
            <person name="Satake H."/>
        </authorList>
    </citation>
    <scope>NUCLEOTIDE SEQUENCE</scope>
</reference>
<dbReference type="EMBL" id="BQNB010019049">
    <property type="protein sequence ID" value="GJT81058.1"/>
    <property type="molecule type" value="Genomic_DNA"/>
</dbReference>
<name>A0ABQ5GZI2_9ASTR</name>
<comment type="caution">
    <text evidence="2">The sequence shown here is derived from an EMBL/GenBank/DDBJ whole genome shotgun (WGS) entry which is preliminary data.</text>
</comment>
<evidence type="ECO:0008006" key="4">
    <source>
        <dbReference type="Google" id="ProtNLM"/>
    </source>
</evidence>
<gene>
    <name evidence="2" type="ORF">Tco_1055400</name>
</gene>
<accession>A0ABQ5GZI2</accession>
<feature type="compositionally biased region" description="Pro residues" evidence="1">
    <location>
        <begin position="161"/>
        <end position="171"/>
    </location>
</feature>